<evidence type="ECO:0000313" key="2">
    <source>
        <dbReference type="EMBL" id="AHK80644.1"/>
    </source>
</evidence>
<reference evidence="3" key="2">
    <citation type="submission" date="2014-02" db="EMBL/GenBank/DDBJ databases">
        <title>Draft Genome Sequence of extremely halophilic bacteria Halorhodospira halochloris.</title>
        <authorList>
            <person name="Singh K.S."/>
        </authorList>
    </citation>
    <scope>NUCLEOTIDE SEQUENCE [LARGE SCALE GENOMIC DNA]</scope>
    <source>
        <strain evidence="3">A</strain>
    </source>
</reference>
<dbReference type="KEGG" id="hhc:M911_06340"/>
<protein>
    <submittedName>
        <fullName evidence="2">Uncharacterized protein</fullName>
    </submittedName>
</protein>
<feature type="region of interest" description="Disordered" evidence="1">
    <location>
        <begin position="1"/>
        <end position="86"/>
    </location>
</feature>
<dbReference type="EMBL" id="CP007268">
    <property type="protein sequence ID" value="AHK80644.1"/>
    <property type="molecule type" value="Genomic_DNA"/>
</dbReference>
<sequence>MAAETPISPIHPTIPGRPVPEEGDDYRRNPRRRPERKEPGNDADDAKEKHHDKDKGIKDKDKDKDKARDTPRPPKDQDPDHIDEYA</sequence>
<accession>W8KLK5</accession>
<reference evidence="2 3" key="1">
    <citation type="journal article" date="2014" name="J Genomics">
        <title>Draft Genome Sequence of the Extremely Halophilic Phototrophic Purple Sulfur Bacterium Halorhodospira halochloris.</title>
        <authorList>
            <person name="Singh K.S."/>
            <person name="Kirksey J."/>
            <person name="Hoff W.D."/>
            <person name="Deole R."/>
        </authorList>
    </citation>
    <scope>NUCLEOTIDE SEQUENCE [LARGE SCALE GENOMIC DNA]</scope>
    <source>
        <strain evidence="2 3">A</strain>
    </source>
</reference>
<dbReference type="AlphaFoldDB" id="W8KLK5"/>
<gene>
    <name evidence="2" type="ORF">M911_06340</name>
</gene>
<evidence type="ECO:0000313" key="3">
    <source>
        <dbReference type="Proteomes" id="UP000019442"/>
    </source>
</evidence>
<evidence type="ECO:0000256" key="1">
    <source>
        <dbReference type="SAM" id="MobiDB-lite"/>
    </source>
</evidence>
<proteinExistence type="predicted"/>
<dbReference type="RefSeq" id="WP_025281243.1">
    <property type="nucleotide sequence ID" value="NZ_CP007268.1"/>
</dbReference>
<name>W8KLK5_9GAMM</name>
<dbReference type="Proteomes" id="UP000019442">
    <property type="component" value="Chromosome"/>
</dbReference>
<keyword evidence="3" id="KW-1185">Reference proteome</keyword>
<feature type="compositionally biased region" description="Basic and acidic residues" evidence="1">
    <location>
        <begin position="35"/>
        <end position="86"/>
    </location>
</feature>
<dbReference type="HOGENOM" id="CLU_2493579_0_0_6"/>
<organism evidence="2 3">
    <name type="scientific">Ectothiorhodospira haloalkaliphila</name>
    <dbReference type="NCBI Taxonomy" id="421628"/>
    <lineage>
        <taxon>Bacteria</taxon>
        <taxon>Pseudomonadati</taxon>
        <taxon>Pseudomonadota</taxon>
        <taxon>Gammaproteobacteria</taxon>
        <taxon>Chromatiales</taxon>
        <taxon>Ectothiorhodospiraceae</taxon>
        <taxon>Ectothiorhodospira</taxon>
    </lineage>
</organism>